<evidence type="ECO:0000313" key="3">
    <source>
        <dbReference type="Proteomes" id="UP000886595"/>
    </source>
</evidence>
<comment type="caution">
    <text evidence="2">The sequence shown here is derived from an EMBL/GenBank/DDBJ whole genome shotgun (WGS) entry which is preliminary data.</text>
</comment>
<feature type="region of interest" description="Disordered" evidence="1">
    <location>
        <begin position="154"/>
        <end position="176"/>
    </location>
</feature>
<feature type="region of interest" description="Disordered" evidence="1">
    <location>
        <begin position="80"/>
        <end position="130"/>
    </location>
</feature>
<dbReference type="AlphaFoldDB" id="A0A8X7TR53"/>
<sequence length="286" mass="31681">MQDLFETFRREIVKAISIPCARPYADTPYVTQPEPCKRNNPSTSSTPVDSRNIIDEAIRFANQNPQETGNLSTLVDRDDAEAPKHTAHESAIGDNRVHDNTKSPLVGSPQPRSEDVEHTSPYHNNPASTGIARNTISTLDYVDAFAPFPNPTFSLGLTQEEPKKSKIDAPIPDNNGDETMVDDAAVSFTENNVPVQQNRKSKRQKVVSKALVGDYQCDRRFLTRAWEAHVNTILGADNIDFAAKFGSLSEKLEDDLSVYNTLKSCYVGHYGRDSSIGFHRDVCIGV</sequence>
<keyword evidence="3" id="KW-1185">Reference proteome</keyword>
<feature type="compositionally biased region" description="Polar residues" evidence="1">
    <location>
        <begin position="39"/>
        <end position="49"/>
    </location>
</feature>
<dbReference type="EMBL" id="JAAMPC010000016">
    <property type="protein sequence ID" value="KAG2251475.1"/>
    <property type="molecule type" value="Genomic_DNA"/>
</dbReference>
<evidence type="ECO:0000313" key="2">
    <source>
        <dbReference type="EMBL" id="KAG2251475.1"/>
    </source>
</evidence>
<feature type="compositionally biased region" description="Polar residues" evidence="1">
    <location>
        <begin position="121"/>
        <end position="130"/>
    </location>
</feature>
<proteinExistence type="predicted"/>
<evidence type="ECO:0000256" key="1">
    <source>
        <dbReference type="SAM" id="MobiDB-lite"/>
    </source>
</evidence>
<gene>
    <name evidence="2" type="ORF">Bca52824_081611</name>
</gene>
<protein>
    <submittedName>
        <fullName evidence="2">Uncharacterized protein</fullName>
    </submittedName>
</protein>
<name>A0A8X7TR53_BRACI</name>
<dbReference type="Proteomes" id="UP000886595">
    <property type="component" value="Unassembled WGS sequence"/>
</dbReference>
<accession>A0A8X7TR53</accession>
<reference evidence="2 3" key="1">
    <citation type="submission" date="2020-02" db="EMBL/GenBank/DDBJ databases">
        <authorList>
            <person name="Ma Q."/>
            <person name="Huang Y."/>
            <person name="Song X."/>
            <person name="Pei D."/>
        </authorList>
    </citation>
    <scope>NUCLEOTIDE SEQUENCE [LARGE SCALE GENOMIC DNA]</scope>
    <source>
        <strain evidence="2">Sxm20200214</strain>
        <tissue evidence="2">Leaf</tissue>
    </source>
</reference>
<feature type="region of interest" description="Disordered" evidence="1">
    <location>
        <begin position="24"/>
        <end position="50"/>
    </location>
</feature>
<organism evidence="2 3">
    <name type="scientific">Brassica carinata</name>
    <name type="common">Ethiopian mustard</name>
    <name type="synonym">Abyssinian cabbage</name>
    <dbReference type="NCBI Taxonomy" id="52824"/>
    <lineage>
        <taxon>Eukaryota</taxon>
        <taxon>Viridiplantae</taxon>
        <taxon>Streptophyta</taxon>
        <taxon>Embryophyta</taxon>
        <taxon>Tracheophyta</taxon>
        <taxon>Spermatophyta</taxon>
        <taxon>Magnoliopsida</taxon>
        <taxon>eudicotyledons</taxon>
        <taxon>Gunneridae</taxon>
        <taxon>Pentapetalae</taxon>
        <taxon>rosids</taxon>
        <taxon>malvids</taxon>
        <taxon>Brassicales</taxon>
        <taxon>Brassicaceae</taxon>
        <taxon>Brassiceae</taxon>
        <taxon>Brassica</taxon>
    </lineage>
</organism>